<reference evidence="6 7" key="1">
    <citation type="submission" date="2015-01" db="EMBL/GenBank/DDBJ databases">
        <title>Complete genome of Pseudomonas batumici UCM B-321 producer of the batumin antibiotic with strong antistaphilococcal and potential anticancer activity.</title>
        <authorList>
            <person name="Klochko V.V."/>
            <person name="Zelena L.B."/>
            <person name="Elena K.A."/>
            <person name="Reva O.N."/>
        </authorList>
    </citation>
    <scope>NUCLEOTIDE SEQUENCE [LARGE SCALE GENOMIC DNA]</scope>
    <source>
        <strain evidence="6 7">UCM B-321</strain>
    </source>
</reference>
<feature type="DNA-binding region" description="H-T-H motif" evidence="4">
    <location>
        <begin position="32"/>
        <end position="51"/>
    </location>
</feature>
<dbReference type="InterPro" id="IPR036271">
    <property type="entry name" value="Tet_transcr_reg_TetR-rel_C_sf"/>
</dbReference>
<organism evidence="6 7">
    <name type="scientific">Pseudomonas batumici</name>
    <dbReference type="NCBI Taxonomy" id="226910"/>
    <lineage>
        <taxon>Bacteria</taxon>
        <taxon>Pseudomonadati</taxon>
        <taxon>Pseudomonadota</taxon>
        <taxon>Gammaproteobacteria</taxon>
        <taxon>Pseudomonadales</taxon>
        <taxon>Pseudomonadaceae</taxon>
        <taxon>Pseudomonas</taxon>
    </lineage>
</organism>
<comment type="caution">
    <text evidence="6">The sequence shown here is derived from an EMBL/GenBank/DDBJ whole genome shotgun (WGS) entry which is preliminary data.</text>
</comment>
<dbReference type="GO" id="GO:0003677">
    <property type="term" value="F:DNA binding"/>
    <property type="evidence" value="ECO:0007669"/>
    <property type="project" value="UniProtKB-UniRule"/>
</dbReference>
<dbReference type="PATRIC" id="fig|226910.6.peg.2920"/>
<evidence type="ECO:0000256" key="4">
    <source>
        <dbReference type="PROSITE-ProRule" id="PRU00335"/>
    </source>
</evidence>
<evidence type="ECO:0000313" key="7">
    <source>
        <dbReference type="Proteomes" id="UP000031535"/>
    </source>
</evidence>
<dbReference type="Gene3D" id="1.10.357.10">
    <property type="entry name" value="Tetracycline Repressor, domain 2"/>
    <property type="match status" value="1"/>
</dbReference>
<dbReference type="RefSeq" id="WP_052451222.1">
    <property type="nucleotide sequence ID" value="NZ_JXDG01000037.1"/>
</dbReference>
<dbReference type="OrthoDB" id="9798857at2"/>
<dbReference type="Pfam" id="PF00440">
    <property type="entry name" value="TetR_N"/>
    <property type="match status" value="1"/>
</dbReference>
<keyword evidence="3" id="KW-0804">Transcription</keyword>
<dbReference type="STRING" id="226910.UCMB321_2931"/>
<dbReference type="SUPFAM" id="SSF48498">
    <property type="entry name" value="Tetracyclin repressor-like, C-terminal domain"/>
    <property type="match status" value="1"/>
</dbReference>
<dbReference type="PANTHER" id="PTHR47506">
    <property type="entry name" value="TRANSCRIPTIONAL REGULATORY PROTEIN"/>
    <property type="match status" value="1"/>
</dbReference>
<evidence type="ECO:0000256" key="2">
    <source>
        <dbReference type="ARBA" id="ARBA00023125"/>
    </source>
</evidence>
<dbReference type="PRINTS" id="PR00455">
    <property type="entry name" value="HTHTETR"/>
</dbReference>
<evidence type="ECO:0000256" key="1">
    <source>
        <dbReference type="ARBA" id="ARBA00023015"/>
    </source>
</evidence>
<dbReference type="SUPFAM" id="SSF46689">
    <property type="entry name" value="Homeodomain-like"/>
    <property type="match status" value="1"/>
</dbReference>
<keyword evidence="7" id="KW-1185">Reference proteome</keyword>
<keyword evidence="1" id="KW-0805">Transcription regulation</keyword>
<evidence type="ECO:0000313" key="6">
    <source>
        <dbReference type="EMBL" id="KIH83435.1"/>
    </source>
</evidence>
<proteinExistence type="predicted"/>
<dbReference type="AlphaFoldDB" id="A0A0C2I8V4"/>
<evidence type="ECO:0000259" key="5">
    <source>
        <dbReference type="PROSITE" id="PS50977"/>
    </source>
</evidence>
<sequence>MRYPAGYKEERRQQLLKSSGALIKNNGFAATGVDALMAEAGVTSGAFYSNFASKNELLQALVVSELCQSRAIWETNPHDSPQAWIDFEVDRYLSLPHVKCPSAGCVLPALSAEIGRAAPDVKTLFEREQRKNIAILAERLGSEALAWAFTAQMVGTVLMARAMPTKEAQLEVLSAGKTFLKAMIANHAGWPGVDTPGQPA</sequence>
<evidence type="ECO:0000256" key="3">
    <source>
        <dbReference type="ARBA" id="ARBA00023163"/>
    </source>
</evidence>
<keyword evidence="2 4" id="KW-0238">DNA-binding</keyword>
<gene>
    <name evidence="6" type="ORF">UCMB321_2931</name>
</gene>
<protein>
    <submittedName>
        <fullName evidence="6">Transcriptional regulator, TetR family</fullName>
    </submittedName>
</protein>
<dbReference type="PROSITE" id="PS50977">
    <property type="entry name" value="HTH_TETR_2"/>
    <property type="match status" value="1"/>
</dbReference>
<name>A0A0C2I8V4_9PSED</name>
<feature type="domain" description="HTH tetR-type" evidence="5">
    <location>
        <begin position="9"/>
        <end position="69"/>
    </location>
</feature>
<accession>A0A0C2I8V4</accession>
<dbReference type="PANTHER" id="PTHR47506:SF7">
    <property type="entry name" value="TRANSCRIPTIONAL REGULATORY PROTEIN"/>
    <property type="match status" value="1"/>
</dbReference>
<dbReference type="InterPro" id="IPR001647">
    <property type="entry name" value="HTH_TetR"/>
</dbReference>
<dbReference type="EMBL" id="JXDG01000037">
    <property type="protein sequence ID" value="KIH83435.1"/>
    <property type="molecule type" value="Genomic_DNA"/>
</dbReference>
<dbReference type="Gene3D" id="1.10.10.60">
    <property type="entry name" value="Homeodomain-like"/>
    <property type="match status" value="1"/>
</dbReference>
<dbReference type="InterPro" id="IPR009057">
    <property type="entry name" value="Homeodomain-like_sf"/>
</dbReference>
<dbReference type="Proteomes" id="UP000031535">
    <property type="component" value="Unassembled WGS sequence"/>
</dbReference>